<organism evidence="2 3">
    <name type="scientific">Gossypium barbadense</name>
    <name type="common">Sea Island cotton</name>
    <name type="synonym">Hibiscus barbadensis</name>
    <dbReference type="NCBI Taxonomy" id="3634"/>
    <lineage>
        <taxon>Eukaryota</taxon>
        <taxon>Viridiplantae</taxon>
        <taxon>Streptophyta</taxon>
        <taxon>Embryophyta</taxon>
        <taxon>Tracheophyta</taxon>
        <taxon>Spermatophyta</taxon>
        <taxon>Magnoliopsida</taxon>
        <taxon>eudicotyledons</taxon>
        <taxon>Gunneridae</taxon>
        <taxon>Pentapetalae</taxon>
        <taxon>rosids</taxon>
        <taxon>malvids</taxon>
        <taxon>Malvales</taxon>
        <taxon>Malvaceae</taxon>
        <taxon>Malvoideae</taxon>
        <taxon>Gossypium</taxon>
    </lineage>
</organism>
<sequence length="467" mass="52874">MGHWGPYNGPQKHNSRACHPTRPIADKPQVCHLWKRRDQRCAASPAGMTSIAQLSCPIYDIGSSFGLGFVRIQLQTQSPGSTISLEPPFFYIFYKSVNLNDSQLLYGEGEKSEFQPDIGRWIMAFMNISEANYSMVLTANQSSAFKLLSECHPFQSNQNLLTVYDYQNEAVEVMTESSKKRGANVMSAGFSLPNLQIQSENLRKKIKKKSTRDEDLLFFHFNRGSQDPDIRIWMSLAQEKGWHVFGENPPGFCCLFIRKSSASILKDLATGTNIVGIMNLVPASPPISNIETKLKVDNVLVQQMDDESGTEKKTKTVSFSEIEEVINTSFEPGTTETNNTPKRRNPRTECRSLDHADSLGLILISNRTRNLTNWLVNALMSVKHPNLENGNPAVQIYGPKIMFDRRPAVAFSVFDWEGQNRSSALSFLTNFEDTCRLWPFVSRFLGADFLEKEKWRYKALNQKTIEV</sequence>
<reference evidence="2 3" key="1">
    <citation type="submission" date="2015-01" db="EMBL/GenBank/DDBJ databases">
        <title>Genome of allotetraploid Gossypium barbadense reveals genomic plasticity and fiber elongation in cotton evolution.</title>
        <authorList>
            <person name="Chen X."/>
            <person name="Liu X."/>
            <person name="Zhao B."/>
            <person name="Zheng H."/>
            <person name="Hu Y."/>
            <person name="Lu G."/>
            <person name="Yang C."/>
            <person name="Chen J."/>
            <person name="Shan C."/>
            <person name="Zhang L."/>
            <person name="Zhou Y."/>
            <person name="Wang L."/>
            <person name="Guo W."/>
            <person name="Bai Y."/>
            <person name="Ruan J."/>
            <person name="Shangguan X."/>
            <person name="Mao Y."/>
            <person name="Jiang J."/>
            <person name="Zhu Y."/>
            <person name="Lei J."/>
            <person name="Kang H."/>
            <person name="Chen S."/>
            <person name="He X."/>
            <person name="Wang R."/>
            <person name="Wang Y."/>
            <person name="Chen J."/>
            <person name="Wang L."/>
            <person name="Yu S."/>
            <person name="Wang B."/>
            <person name="Wei J."/>
            <person name="Song S."/>
            <person name="Lu X."/>
            <person name="Gao Z."/>
            <person name="Gu W."/>
            <person name="Deng X."/>
            <person name="Ma D."/>
            <person name="Wang S."/>
            <person name="Liang W."/>
            <person name="Fang L."/>
            <person name="Cai C."/>
            <person name="Zhu X."/>
            <person name="Zhou B."/>
            <person name="Zhang Y."/>
            <person name="Chen Z."/>
            <person name="Xu S."/>
            <person name="Zhu R."/>
            <person name="Wang S."/>
            <person name="Zhang T."/>
            <person name="Zhao G."/>
        </authorList>
    </citation>
    <scope>NUCLEOTIDE SEQUENCE [LARGE SCALE GENOMIC DNA]</scope>
    <source>
        <strain evidence="3">cv. Xinhai21</strain>
        <tissue evidence="2">Leaf</tissue>
    </source>
</reference>
<dbReference type="OrthoDB" id="10264306at2759"/>
<dbReference type="PANTHER" id="PTHR14237:SF64">
    <property type="entry name" value="MOLYBDENUM COFACTOR SULFURASE-LIKE PROTEIN"/>
    <property type="match status" value="1"/>
</dbReference>
<evidence type="ECO:0000313" key="2">
    <source>
        <dbReference type="EMBL" id="PPS02134.1"/>
    </source>
</evidence>
<evidence type="ECO:0000256" key="1">
    <source>
        <dbReference type="SAM" id="MobiDB-lite"/>
    </source>
</evidence>
<dbReference type="PANTHER" id="PTHR14237">
    <property type="entry name" value="MOLYBDOPTERIN COFACTOR SULFURASE MOSC"/>
    <property type="match status" value="1"/>
</dbReference>
<feature type="region of interest" description="Disordered" evidence="1">
    <location>
        <begin position="1"/>
        <end position="21"/>
    </location>
</feature>
<dbReference type="AlphaFoldDB" id="A0A2P5XFP0"/>
<dbReference type="EMBL" id="KZ664973">
    <property type="protein sequence ID" value="PPS02134.1"/>
    <property type="molecule type" value="Genomic_DNA"/>
</dbReference>
<accession>A0A2P5XFP0</accession>
<gene>
    <name evidence="2" type="ORF">GOBAR_AA18526</name>
</gene>
<proteinExistence type="predicted"/>
<protein>
    <submittedName>
        <fullName evidence="2">Uncharacterized protein</fullName>
    </submittedName>
</protein>
<dbReference type="Proteomes" id="UP000239757">
    <property type="component" value="Unassembled WGS sequence"/>
</dbReference>
<name>A0A2P5XFP0_GOSBA</name>
<evidence type="ECO:0000313" key="3">
    <source>
        <dbReference type="Proteomes" id="UP000239757"/>
    </source>
</evidence>